<proteinExistence type="predicted"/>
<gene>
    <name evidence="1" type="ORF">SAMN05216272_10662</name>
</gene>
<dbReference type="AlphaFoldDB" id="A0A1G8I6U2"/>
<dbReference type="OrthoDB" id="7017312at2"/>
<evidence type="ECO:0000313" key="2">
    <source>
        <dbReference type="Proteomes" id="UP000199636"/>
    </source>
</evidence>
<sequence length="71" mass="8062">MQRATRNIRKVLDSVATNNEAAAVEMMRAAEQIRDELLRQRLLNAIHHLNQDAIELRTLRDEVSGVAIKLA</sequence>
<dbReference type="RefSeq" id="WP_090263492.1">
    <property type="nucleotide sequence ID" value="NZ_FNDS01000006.1"/>
</dbReference>
<protein>
    <submittedName>
        <fullName evidence="1">Uncharacterized protein</fullName>
    </submittedName>
</protein>
<dbReference type="Proteomes" id="UP000199636">
    <property type="component" value="Unassembled WGS sequence"/>
</dbReference>
<evidence type="ECO:0000313" key="1">
    <source>
        <dbReference type="EMBL" id="SDI14542.1"/>
    </source>
</evidence>
<organism evidence="1 2">
    <name type="scientific">Pseudomonas panipatensis</name>
    <dbReference type="NCBI Taxonomy" id="428992"/>
    <lineage>
        <taxon>Bacteria</taxon>
        <taxon>Pseudomonadati</taxon>
        <taxon>Pseudomonadota</taxon>
        <taxon>Gammaproteobacteria</taxon>
        <taxon>Pseudomonadales</taxon>
        <taxon>Pseudomonadaceae</taxon>
        <taxon>Pseudomonas</taxon>
    </lineage>
</organism>
<accession>A0A1G8I6U2</accession>
<name>A0A1G8I6U2_9PSED</name>
<keyword evidence="2" id="KW-1185">Reference proteome</keyword>
<reference evidence="2" key="1">
    <citation type="submission" date="2016-10" db="EMBL/GenBank/DDBJ databases">
        <authorList>
            <person name="Varghese N."/>
            <person name="Submissions S."/>
        </authorList>
    </citation>
    <scope>NUCLEOTIDE SEQUENCE [LARGE SCALE GENOMIC DNA]</scope>
    <source>
        <strain evidence="2">CCM 7469</strain>
    </source>
</reference>
<dbReference type="EMBL" id="FNDS01000006">
    <property type="protein sequence ID" value="SDI14542.1"/>
    <property type="molecule type" value="Genomic_DNA"/>
</dbReference>